<sequence length="158" mass="18338">MHKLCGSNWKNQLEEYSIKNSNVLIIDSLDVIERLHNRISMLEVVIGLNNIETETELFGISKLIVMYDTRTLLDPNQWGEGLKFFGDCEAFGRRWECEIAQDVSGFQSGWFEQAKTSNCVTRVRESWWDEKKKILKENLQNEKPPPSPGEGERVVKFL</sequence>
<evidence type="ECO:0000313" key="1">
    <source>
        <dbReference type="EMBL" id="KAI7994289.1"/>
    </source>
</evidence>
<reference evidence="1 2" key="1">
    <citation type="journal article" date="2022" name="Plant J.">
        <title>Chromosome-level genome of Camellia lanceoleosa provides a valuable resource for understanding genome evolution and self-incompatibility.</title>
        <authorList>
            <person name="Gong W."/>
            <person name="Xiao S."/>
            <person name="Wang L."/>
            <person name="Liao Z."/>
            <person name="Chang Y."/>
            <person name="Mo W."/>
            <person name="Hu G."/>
            <person name="Li W."/>
            <person name="Zhao G."/>
            <person name="Zhu H."/>
            <person name="Hu X."/>
            <person name="Ji K."/>
            <person name="Xiang X."/>
            <person name="Song Q."/>
            <person name="Yuan D."/>
            <person name="Jin S."/>
            <person name="Zhang L."/>
        </authorList>
    </citation>
    <scope>NUCLEOTIDE SEQUENCE [LARGE SCALE GENOMIC DNA]</scope>
    <source>
        <strain evidence="1">SQ_2022a</strain>
    </source>
</reference>
<dbReference type="Proteomes" id="UP001060215">
    <property type="component" value="Chromosome 12"/>
</dbReference>
<gene>
    <name evidence="1" type="ORF">LOK49_LG11G01848</name>
</gene>
<protein>
    <submittedName>
        <fullName evidence="1">Inositol-tetrakisphosphate 1-kinase 1</fullName>
    </submittedName>
</protein>
<keyword evidence="2" id="KW-1185">Reference proteome</keyword>
<name>A0ACC0G0E5_9ERIC</name>
<accession>A0ACC0G0E5</accession>
<evidence type="ECO:0000313" key="2">
    <source>
        <dbReference type="Proteomes" id="UP001060215"/>
    </source>
</evidence>
<dbReference type="EMBL" id="CM045769">
    <property type="protein sequence ID" value="KAI7994289.1"/>
    <property type="molecule type" value="Genomic_DNA"/>
</dbReference>
<comment type="caution">
    <text evidence="1">The sequence shown here is derived from an EMBL/GenBank/DDBJ whole genome shotgun (WGS) entry which is preliminary data.</text>
</comment>
<organism evidence="1 2">
    <name type="scientific">Camellia lanceoleosa</name>
    <dbReference type="NCBI Taxonomy" id="1840588"/>
    <lineage>
        <taxon>Eukaryota</taxon>
        <taxon>Viridiplantae</taxon>
        <taxon>Streptophyta</taxon>
        <taxon>Embryophyta</taxon>
        <taxon>Tracheophyta</taxon>
        <taxon>Spermatophyta</taxon>
        <taxon>Magnoliopsida</taxon>
        <taxon>eudicotyledons</taxon>
        <taxon>Gunneridae</taxon>
        <taxon>Pentapetalae</taxon>
        <taxon>asterids</taxon>
        <taxon>Ericales</taxon>
        <taxon>Theaceae</taxon>
        <taxon>Camellia</taxon>
    </lineage>
</organism>
<proteinExistence type="predicted"/>